<reference evidence="3 4" key="1">
    <citation type="submission" date="2020-10" db="EMBL/GenBank/DDBJ databases">
        <title>The Coptis chinensis genome and diversification of protoberbering-type alkaloids.</title>
        <authorList>
            <person name="Wang B."/>
            <person name="Shu S."/>
            <person name="Song C."/>
            <person name="Liu Y."/>
        </authorList>
    </citation>
    <scope>NUCLEOTIDE SEQUENCE [LARGE SCALE GENOMIC DNA]</scope>
    <source>
        <strain evidence="3">HL-2020</strain>
        <tissue evidence="3">Leaf</tissue>
    </source>
</reference>
<dbReference type="AlphaFoldDB" id="A0A835H934"/>
<dbReference type="OrthoDB" id="1700852at2759"/>
<dbReference type="InterPro" id="IPR011990">
    <property type="entry name" value="TPR-like_helical_dom_sf"/>
</dbReference>
<accession>A0A835H934</accession>
<feature type="repeat" description="PPR" evidence="2">
    <location>
        <begin position="5"/>
        <end position="39"/>
    </location>
</feature>
<proteinExistence type="predicted"/>
<dbReference type="Gene3D" id="1.25.40.10">
    <property type="entry name" value="Tetratricopeptide repeat domain"/>
    <property type="match status" value="1"/>
</dbReference>
<keyword evidence="4" id="KW-1185">Reference proteome</keyword>
<evidence type="ECO:0000256" key="1">
    <source>
        <dbReference type="ARBA" id="ARBA00022737"/>
    </source>
</evidence>
<comment type="caution">
    <text evidence="3">The sequence shown here is derived from an EMBL/GenBank/DDBJ whole genome shotgun (WGS) entry which is preliminary data.</text>
</comment>
<dbReference type="PROSITE" id="PS51375">
    <property type="entry name" value="PPR"/>
    <property type="match status" value="1"/>
</dbReference>
<evidence type="ECO:0000313" key="3">
    <source>
        <dbReference type="EMBL" id="KAF9592723.1"/>
    </source>
</evidence>
<evidence type="ECO:0000313" key="4">
    <source>
        <dbReference type="Proteomes" id="UP000631114"/>
    </source>
</evidence>
<sequence length="91" mass="10091">MPERNLATWNVMVGGLIQFEFNEEGMCLFGKMHGMGLFPDKFTLGSVLRGCVGSKEVKLGAADTWWVGLKTDAREELWIGLIDEVGWIKAG</sequence>
<organism evidence="3 4">
    <name type="scientific">Coptis chinensis</name>
    <dbReference type="NCBI Taxonomy" id="261450"/>
    <lineage>
        <taxon>Eukaryota</taxon>
        <taxon>Viridiplantae</taxon>
        <taxon>Streptophyta</taxon>
        <taxon>Embryophyta</taxon>
        <taxon>Tracheophyta</taxon>
        <taxon>Spermatophyta</taxon>
        <taxon>Magnoliopsida</taxon>
        <taxon>Ranunculales</taxon>
        <taxon>Ranunculaceae</taxon>
        <taxon>Coptidoideae</taxon>
        <taxon>Coptis</taxon>
    </lineage>
</organism>
<dbReference type="EMBL" id="JADFTS010000008">
    <property type="protein sequence ID" value="KAF9592723.1"/>
    <property type="molecule type" value="Genomic_DNA"/>
</dbReference>
<keyword evidence="1" id="KW-0677">Repeat</keyword>
<dbReference type="Proteomes" id="UP000631114">
    <property type="component" value="Unassembled WGS sequence"/>
</dbReference>
<name>A0A835H934_9MAGN</name>
<dbReference type="InterPro" id="IPR002885">
    <property type="entry name" value="PPR_rpt"/>
</dbReference>
<evidence type="ECO:0000256" key="2">
    <source>
        <dbReference type="PROSITE-ProRule" id="PRU00708"/>
    </source>
</evidence>
<protein>
    <recommendedName>
        <fullName evidence="5">Pentatricopeptide repeat-containing protein</fullName>
    </recommendedName>
</protein>
<gene>
    <name evidence="3" type="ORF">IFM89_017293</name>
</gene>
<evidence type="ECO:0008006" key="5">
    <source>
        <dbReference type="Google" id="ProtNLM"/>
    </source>
</evidence>